<protein>
    <submittedName>
        <fullName evidence="2">Uncharacterized protein</fullName>
    </submittedName>
</protein>
<keyword evidence="4" id="KW-1185">Reference proteome</keyword>
<sequence length="298" mass="33481">MESRTADPDTQLEVDLMILDYLLCVTIDLVLCAGKAKDEGQQTHDWELSWNLKTIDTIRAALLQEHLFSEDIHIKIQILEFAQMFSDGQGLLEQSRAPAAAELSQGFQRTTDGAKCPVTETRRRSSPRYSPPRDDEPYTSNGCPQALDKSCNLLDKYITLCHVSKNKLPEGHADIATKLVMQAASNECRTIGNGSRHGYRECVHRVIEHLRKNSDPGKSQANTEYLSYIRLPIDPPPDAMREARQRKSRENGIVSAVHGFLTNLMKTLDPPILLQLERGKVGGLSREETQKLKEKVGF</sequence>
<evidence type="ECO:0000313" key="2">
    <source>
        <dbReference type="EMBL" id="OOF98479.1"/>
    </source>
</evidence>
<accession>A0A1R3RVF3</accession>
<organism evidence="2 4">
    <name type="scientific">Aspergillus carbonarius (strain ITEM 5010)</name>
    <dbReference type="NCBI Taxonomy" id="602072"/>
    <lineage>
        <taxon>Eukaryota</taxon>
        <taxon>Fungi</taxon>
        <taxon>Dikarya</taxon>
        <taxon>Ascomycota</taxon>
        <taxon>Pezizomycotina</taxon>
        <taxon>Eurotiomycetes</taxon>
        <taxon>Eurotiomycetidae</taxon>
        <taxon>Eurotiales</taxon>
        <taxon>Aspergillaceae</taxon>
        <taxon>Aspergillus</taxon>
        <taxon>Aspergillus subgen. Circumdati</taxon>
    </lineage>
</organism>
<reference evidence="2" key="1">
    <citation type="submission" date="2016-12" db="EMBL/GenBank/DDBJ databases">
        <authorList>
            <consortium name="DOE Joint Genome Institute"/>
            <person name="Riley R."/>
            <person name="Kuo A."/>
            <person name="Sun H."/>
            <person name="Pangilinan J."/>
            <person name="Culley D."/>
            <person name="Salamov A."/>
            <person name="Magnuson J."/>
            <person name="Bruno K."/>
            <person name="Henrissat B."/>
            <person name="Berka R."/>
            <person name="Tsang A."/>
            <person name="Barry K."/>
            <person name="lapidus A."/>
            <person name="Martin J."/>
            <person name="Lindquist E."/>
            <person name="Wang Z."/>
            <person name="Baker S."/>
            <person name="Grigoriev I."/>
            <person name="Nordberg H.P."/>
            <person name="Cantor M.N."/>
            <person name="Hua S.X."/>
        </authorList>
    </citation>
    <scope>NUCLEOTIDE SEQUENCE [LARGE SCALE GENOMIC DNA]</scope>
    <source>
        <strain evidence="2">ITEM 5010</strain>
    </source>
</reference>
<feature type="region of interest" description="Disordered" evidence="1">
    <location>
        <begin position="102"/>
        <end position="141"/>
    </location>
</feature>
<dbReference type="OrthoDB" id="4149149at2759"/>
<evidence type="ECO:0000313" key="4">
    <source>
        <dbReference type="Proteomes" id="UP000188318"/>
    </source>
</evidence>
<dbReference type="Proteomes" id="UP000188318">
    <property type="component" value="Unassembled WGS sequence"/>
</dbReference>
<dbReference type="EMBL" id="KV907495">
    <property type="protein sequence ID" value="OOF98479.1"/>
    <property type="molecule type" value="Genomic_DNA"/>
</dbReference>
<reference evidence="4" key="2">
    <citation type="journal article" date="2017" name="Genome Biol.">
        <title>Comparative genomics reveals high biological diversity and specific adaptations in the industrially and medically important fungal genus Aspergillus.</title>
        <authorList>
            <person name="de Vries R.P."/>
            <person name="Riley R."/>
            <person name="Wiebenga A."/>
            <person name="Aguilar-Osorio G."/>
            <person name="Amillis S."/>
            <person name="Uchima C.A."/>
            <person name="Anderluh G."/>
            <person name="Asadollahi M."/>
            <person name="Askin M."/>
            <person name="Barry K."/>
            <person name="Battaglia E."/>
            <person name="Bayram O."/>
            <person name="Benocci T."/>
            <person name="Braus-Stromeyer S.A."/>
            <person name="Caldana C."/>
            <person name="Canovas D."/>
            <person name="Cerqueira G.C."/>
            <person name="Chen F."/>
            <person name="Chen W."/>
            <person name="Choi C."/>
            <person name="Clum A."/>
            <person name="Dos Santos R.A."/>
            <person name="Damasio A.R."/>
            <person name="Diallinas G."/>
            <person name="Emri T."/>
            <person name="Fekete E."/>
            <person name="Flipphi M."/>
            <person name="Freyberg S."/>
            <person name="Gallo A."/>
            <person name="Gournas C."/>
            <person name="Habgood R."/>
            <person name="Hainaut M."/>
            <person name="Harispe M.L."/>
            <person name="Henrissat B."/>
            <person name="Hilden K.S."/>
            <person name="Hope R."/>
            <person name="Hossain A."/>
            <person name="Karabika E."/>
            <person name="Karaffa L."/>
            <person name="Karanyi Z."/>
            <person name="Krasevec N."/>
            <person name="Kuo A."/>
            <person name="Kusch H."/>
            <person name="LaButti K."/>
            <person name="Lagendijk E.L."/>
            <person name="Lapidus A."/>
            <person name="Levasseur A."/>
            <person name="Lindquist E."/>
            <person name="Lipzen A."/>
            <person name="Logrieco A.F."/>
            <person name="MacCabe A."/>
            <person name="Maekelae M.R."/>
            <person name="Malavazi I."/>
            <person name="Melin P."/>
            <person name="Meyer V."/>
            <person name="Mielnichuk N."/>
            <person name="Miskei M."/>
            <person name="Molnar A.P."/>
            <person name="Mule G."/>
            <person name="Ngan C.Y."/>
            <person name="Orejas M."/>
            <person name="Orosz E."/>
            <person name="Ouedraogo J.P."/>
            <person name="Overkamp K.M."/>
            <person name="Park H.-S."/>
            <person name="Perrone G."/>
            <person name="Piumi F."/>
            <person name="Punt P.J."/>
            <person name="Ram A.F."/>
            <person name="Ramon A."/>
            <person name="Rauscher S."/>
            <person name="Record E."/>
            <person name="Riano-Pachon D.M."/>
            <person name="Robert V."/>
            <person name="Roehrig J."/>
            <person name="Ruller R."/>
            <person name="Salamov A."/>
            <person name="Salih N.S."/>
            <person name="Samson R.A."/>
            <person name="Sandor E."/>
            <person name="Sanguinetti M."/>
            <person name="Schuetze T."/>
            <person name="Sepcic K."/>
            <person name="Shelest E."/>
            <person name="Sherlock G."/>
            <person name="Sophianopoulou V."/>
            <person name="Squina F.M."/>
            <person name="Sun H."/>
            <person name="Susca A."/>
            <person name="Todd R.B."/>
            <person name="Tsang A."/>
            <person name="Unkles S.E."/>
            <person name="van de Wiele N."/>
            <person name="van Rossen-Uffink D."/>
            <person name="Oliveira J.V."/>
            <person name="Vesth T.C."/>
            <person name="Visser J."/>
            <person name="Yu J.-H."/>
            <person name="Zhou M."/>
            <person name="Andersen M.R."/>
            <person name="Archer D.B."/>
            <person name="Baker S.E."/>
            <person name="Benoit I."/>
            <person name="Brakhage A.A."/>
            <person name="Braus G.H."/>
            <person name="Fischer R."/>
            <person name="Frisvad J.C."/>
            <person name="Goldman G.H."/>
            <person name="Houbraken J."/>
            <person name="Oakley B."/>
            <person name="Pocsi I."/>
            <person name="Scazzocchio C."/>
            <person name="Seiboth B."/>
            <person name="vanKuyk P.A."/>
            <person name="Wortman J."/>
            <person name="Dyer P.S."/>
            <person name="Grigoriev I.V."/>
        </authorList>
    </citation>
    <scope>NUCLEOTIDE SEQUENCE [LARGE SCALE GENOMIC DNA]</scope>
    <source>
        <strain evidence="4">ITEM 5010</strain>
    </source>
</reference>
<dbReference type="EMBL" id="KV907495">
    <property type="protein sequence ID" value="OOF98492.1"/>
    <property type="molecule type" value="Genomic_DNA"/>
</dbReference>
<dbReference type="OMA" id="AHFMVHA"/>
<name>A0A1R3RVF3_ASPC5</name>
<evidence type="ECO:0000313" key="3">
    <source>
        <dbReference type="EMBL" id="OOF98492.1"/>
    </source>
</evidence>
<dbReference type="AlphaFoldDB" id="A0A1R3RVF3"/>
<dbReference type="VEuPathDB" id="FungiDB:ASPCADRAFT_393936"/>
<evidence type="ECO:0000256" key="1">
    <source>
        <dbReference type="SAM" id="MobiDB-lite"/>
    </source>
</evidence>
<proteinExistence type="predicted"/>
<gene>
    <name evidence="2" type="ORF">ASPCADRAFT_1909</name>
    <name evidence="3" type="ORF">ASPCADRAFT_393936</name>
</gene>
<dbReference type="VEuPathDB" id="FungiDB:ASPCADRAFT_1909"/>